<comment type="caution">
    <text evidence="1">The sequence shown here is derived from an EMBL/GenBank/DDBJ whole genome shotgun (WGS) entry which is preliminary data.</text>
</comment>
<accession>A0A150GLC6</accession>
<dbReference type="EMBL" id="LSYV01000017">
    <property type="protein sequence ID" value="KXZ50587.1"/>
    <property type="molecule type" value="Genomic_DNA"/>
</dbReference>
<protein>
    <submittedName>
        <fullName evidence="1">Uncharacterized protein</fullName>
    </submittedName>
</protein>
<reference evidence="2" key="1">
    <citation type="journal article" date="2016" name="Nat. Commun.">
        <title>The Gonium pectorale genome demonstrates co-option of cell cycle regulation during the evolution of multicellularity.</title>
        <authorList>
            <person name="Hanschen E.R."/>
            <person name="Marriage T.N."/>
            <person name="Ferris P.J."/>
            <person name="Hamaji T."/>
            <person name="Toyoda A."/>
            <person name="Fujiyama A."/>
            <person name="Neme R."/>
            <person name="Noguchi H."/>
            <person name="Minakuchi Y."/>
            <person name="Suzuki M."/>
            <person name="Kawai-Toyooka H."/>
            <person name="Smith D.R."/>
            <person name="Sparks H."/>
            <person name="Anderson J."/>
            <person name="Bakaric R."/>
            <person name="Luria V."/>
            <person name="Karger A."/>
            <person name="Kirschner M.W."/>
            <person name="Durand P.M."/>
            <person name="Michod R.E."/>
            <person name="Nozaki H."/>
            <person name="Olson B.J."/>
        </authorList>
    </citation>
    <scope>NUCLEOTIDE SEQUENCE [LARGE SCALE GENOMIC DNA]</scope>
    <source>
        <strain evidence="2">NIES-2863</strain>
    </source>
</reference>
<gene>
    <name evidence="1" type="ORF">GPECTOR_16g762</name>
</gene>
<name>A0A150GLC6_GONPE</name>
<evidence type="ECO:0000313" key="2">
    <source>
        <dbReference type="Proteomes" id="UP000075714"/>
    </source>
</evidence>
<evidence type="ECO:0000313" key="1">
    <source>
        <dbReference type="EMBL" id="KXZ50587.1"/>
    </source>
</evidence>
<dbReference type="Proteomes" id="UP000075714">
    <property type="component" value="Unassembled WGS sequence"/>
</dbReference>
<organism evidence="1 2">
    <name type="scientific">Gonium pectorale</name>
    <name type="common">Green alga</name>
    <dbReference type="NCBI Taxonomy" id="33097"/>
    <lineage>
        <taxon>Eukaryota</taxon>
        <taxon>Viridiplantae</taxon>
        <taxon>Chlorophyta</taxon>
        <taxon>core chlorophytes</taxon>
        <taxon>Chlorophyceae</taxon>
        <taxon>CS clade</taxon>
        <taxon>Chlamydomonadales</taxon>
        <taxon>Volvocaceae</taxon>
        <taxon>Gonium</taxon>
    </lineage>
</organism>
<dbReference type="AlphaFoldDB" id="A0A150GLC6"/>
<keyword evidence="2" id="KW-1185">Reference proteome</keyword>
<sequence>MTLLLCNNQNRGAYVIAVSGTYDAVVYSLSVSCSDGNFIDAGIDWLGDNSFSLVDFKGFVGVRADSINADPSRLGFRNSSRTWLAGPPKLPIGNNTWNGSTLRVVSCDANQILAGLAVVVGKPFTVNSPLAITRLDPAASKSASHAAAVEASWRPP</sequence>
<dbReference type="OrthoDB" id="545622at2759"/>
<proteinExistence type="predicted"/>